<dbReference type="Gene3D" id="2.60.40.1080">
    <property type="match status" value="1"/>
</dbReference>
<proteinExistence type="predicted"/>
<keyword evidence="4" id="KW-1185">Reference proteome</keyword>
<protein>
    <recommendedName>
        <fullName evidence="2">BIG2 domain-containing protein</fullName>
    </recommendedName>
</protein>
<dbReference type="EMBL" id="CP017641">
    <property type="protein sequence ID" value="APZ95902.1"/>
    <property type="molecule type" value="Genomic_DNA"/>
</dbReference>
<gene>
    <name evidence="3" type="ORF">Fuma_05565</name>
</gene>
<dbReference type="KEGG" id="fmr:Fuma_05565"/>
<accession>A0A1P8WPB7</accession>
<dbReference type="SMART" id="SM00635">
    <property type="entry name" value="BID_2"/>
    <property type="match status" value="1"/>
</dbReference>
<keyword evidence="1" id="KW-0732">Signal</keyword>
<dbReference type="InterPro" id="IPR003343">
    <property type="entry name" value="Big_2"/>
</dbReference>
<evidence type="ECO:0000313" key="3">
    <source>
        <dbReference type="EMBL" id="APZ95902.1"/>
    </source>
</evidence>
<dbReference type="AlphaFoldDB" id="A0A1P8WPB7"/>
<feature type="signal peptide" evidence="1">
    <location>
        <begin position="1"/>
        <end position="28"/>
    </location>
</feature>
<feature type="chain" id="PRO_5012727018" description="BIG2 domain-containing protein" evidence="1">
    <location>
        <begin position="29"/>
        <end position="232"/>
    </location>
</feature>
<dbReference type="RefSeq" id="WP_077027000.1">
    <property type="nucleotide sequence ID" value="NZ_CP017641.1"/>
</dbReference>
<name>A0A1P8WPB7_9PLAN</name>
<evidence type="ECO:0000313" key="4">
    <source>
        <dbReference type="Proteomes" id="UP000187735"/>
    </source>
</evidence>
<feature type="domain" description="BIG2" evidence="2">
    <location>
        <begin position="27"/>
        <end position="112"/>
    </location>
</feature>
<sequence length="232" mass="24475" precursor="true">MTFRLLHRCLFLTLCVTTSSLSCGITTATEFSITPSRVELNGNFAEAQVLVQEVPPDGSASKRSADLTHAATYTCADEAIVRVSPTGQLLAIGNGTTTITATVDGEFNSAEVMVSGVDAKPAITFDTYIRPTISRLGCNAGSCHASQTLDMLFQHLSSKYAITLPEGVTIDGKNSQTLLTGTNSKGAITLTAAATAPKVNQQQCCIMANVSINFVMKATYSSKPILVSIIDK</sequence>
<dbReference type="STRING" id="1891926.Fuma_05565"/>
<evidence type="ECO:0000259" key="2">
    <source>
        <dbReference type="SMART" id="SM00635"/>
    </source>
</evidence>
<dbReference type="InterPro" id="IPR008964">
    <property type="entry name" value="Invasin/intimin_cell_adhesion"/>
</dbReference>
<dbReference type="OrthoDB" id="237792at2"/>
<dbReference type="PROSITE" id="PS51257">
    <property type="entry name" value="PROKAR_LIPOPROTEIN"/>
    <property type="match status" value="1"/>
</dbReference>
<evidence type="ECO:0000256" key="1">
    <source>
        <dbReference type="SAM" id="SignalP"/>
    </source>
</evidence>
<dbReference type="Pfam" id="PF02368">
    <property type="entry name" value="Big_2"/>
    <property type="match status" value="1"/>
</dbReference>
<dbReference type="SUPFAM" id="SSF49373">
    <property type="entry name" value="Invasin/intimin cell-adhesion fragments"/>
    <property type="match status" value="1"/>
</dbReference>
<reference evidence="3 4" key="1">
    <citation type="journal article" date="2016" name="Front. Microbiol.">
        <title>Fuerstia marisgermanicae gen. nov., sp. nov., an Unusual Member of the Phylum Planctomycetes from the German Wadden Sea.</title>
        <authorList>
            <person name="Kohn T."/>
            <person name="Heuer A."/>
            <person name="Jogler M."/>
            <person name="Vollmers J."/>
            <person name="Boedeker C."/>
            <person name="Bunk B."/>
            <person name="Rast P."/>
            <person name="Borchert D."/>
            <person name="Glockner I."/>
            <person name="Freese H.M."/>
            <person name="Klenk H.P."/>
            <person name="Overmann J."/>
            <person name="Kaster A.K."/>
            <person name="Rohde M."/>
            <person name="Wiegand S."/>
            <person name="Jogler C."/>
        </authorList>
    </citation>
    <scope>NUCLEOTIDE SEQUENCE [LARGE SCALE GENOMIC DNA]</scope>
    <source>
        <strain evidence="3 4">NH11</strain>
    </source>
</reference>
<organism evidence="3 4">
    <name type="scientific">Fuerstiella marisgermanici</name>
    <dbReference type="NCBI Taxonomy" id="1891926"/>
    <lineage>
        <taxon>Bacteria</taxon>
        <taxon>Pseudomonadati</taxon>
        <taxon>Planctomycetota</taxon>
        <taxon>Planctomycetia</taxon>
        <taxon>Planctomycetales</taxon>
        <taxon>Planctomycetaceae</taxon>
        <taxon>Fuerstiella</taxon>
    </lineage>
</organism>
<dbReference type="Proteomes" id="UP000187735">
    <property type="component" value="Chromosome"/>
</dbReference>